<evidence type="ECO:0000256" key="5">
    <source>
        <dbReference type="ARBA" id="ARBA00023002"/>
    </source>
</evidence>
<evidence type="ECO:0000256" key="3">
    <source>
        <dbReference type="ARBA" id="ARBA00022650"/>
    </source>
</evidence>
<dbReference type="Gene3D" id="3.40.605.10">
    <property type="entry name" value="Aldehyde Dehydrogenase, Chain A, domain 1"/>
    <property type="match status" value="1"/>
</dbReference>
<dbReference type="InterPro" id="IPR016161">
    <property type="entry name" value="Ald_DH/histidinol_DH"/>
</dbReference>
<evidence type="ECO:0000313" key="9">
    <source>
        <dbReference type="EMBL" id="SNT72232.1"/>
    </source>
</evidence>
<keyword evidence="3 7" id="KW-0641">Proline biosynthesis</keyword>
<dbReference type="HAMAP" id="MF_00412">
    <property type="entry name" value="ProA"/>
    <property type="match status" value="1"/>
</dbReference>
<name>A0A239PQL8_9PROT</name>
<keyword evidence="10" id="KW-1185">Reference proteome</keyword>
<dbReference type="InterPro" id="IPR012134">
    <property type="entry name" value="Glu-5-SA_DH"/>
</dbReference>
<dbReference type="Proteomes" id="UP000198346">
    <property type="component" value="Unassembled WGS sequence"/>
</dbReference>
<evidence type="ECO:0000256" key="7">
    <source>
        <dbReference type="HAMAP-Rule" id="MF_00412"/>
    </source>
</evidence>
<feature type="domain" description="Aldehyde dehydrogenase" evidence="8">
    <location>
        <begin position="5"/>
        <end position="280"/>
    </location>
</feature>
<evidence type="ECO:0000256" key="6">
    <source>
        <dbReference type="ARBA" id="ARBA00049024"/>
    </source>
</evidence>
<comment type="pathway">
    <text evidence="1 7">Amino-acid biosynthesis; L-proline biosynthesis; L-glutamate 5-semialdehyde from L-glutamate: step 2/2.</text>
</comment>
<dbReference type="GO" id="GO:0050661">
    <property type="term" value="F:NADP binding"/>
    <property type="evidence" value="ECO:0007669"/>
    <property type="project" value="InterPro"/>
</dbReference>
<keyword evidence="4 7" id="KW-0521">NADP</keyword>
<dbReference type="GO" id="GO:0055129">
    <property type="term" value="P:L-proline biosynthetic process"/>
    <property type="evidence" value="ECO:0007669"/>
    <property type="project" value="UniProtKB-UniRule"/>
</dbReference>
<dbReference type="UniPathway" id="UPA00098">
    <property type="reaction ID" value="UER00360"/>
</dbReference>
<dbReference type="AlphaFoldDB" id="A0A239PQL8"/>
<keyword evidence="5 7" id="KW-0560">Oxidoreductase</keyword>
<evidence type="ECO:0000256" key="2">
    <source>
        <dbReference type="ARBA" id="ARBA00022605"/>
    </source>
</evidence>
<keyword evidence="7" id="KW-0963">Cytoplasm</keyword>
<evidence type="ECO:0000259" key="8">
    <source>
        <dbReference type="Pfam" id="PF00171"/>
    </source>
</evidence>
<keyword evidence="2 7" id="KW-0028">Amino-acid biosynthesis</keyword>
<dbReference type="GO" id="GO:0004350">
    <property type="term" value="F:glutamate-5-semialdehyde dehydrogenase activity"/>
    <property type="evidence" value="ECO:0007669"/>
    <property type="project" value="UniProtKB-UniRule"/>
</dbReference>
<dbReference type="CDD" id="cd07079">
    <property type="entry name" value="ALDH_F18-19_ProA-GPR"/>
    <property type="match status" value="1"/>
</dbReference>
<accession>A0A239PQL8</accession>
<dbReference type="EC" id="1.2.1.41" evidence="7"/>
<comment type="similarity">
    <text evidence="7">Belongs to the gamma-glutamyl phosphate reductase family.</text>
</comment>
<protein>
    <recommendedName>
        <fullName evidence="7">Gamma-glutamyl phosphate reductase</fullName>
        <shortName evidence="7">GPR</shortName>
        <ecNumber evidence="7">1.2.1.41</ecNumber>
    </recommendedName>
    <alternativeName>
        <fullName evidence="7">Glutamate-5-semialdehyde dehydrogenase</fullName>
    </alternativeName>
    <alternativeName>
        <fullName evidence="7">Glutamyl-gamma-semialdehyde dehydrogenase</fullName>
        <shortName evidence="7">GSA dehydrogenase</shortName>
    </alternativeName>
</protein>
<dbReference type="GO" id="GO:0005737">
    <property type="term" value="C:cytoplasm"/>
    <property type="evidence" value="ECO:0007669"/>
    <property type="project" value="UniProtKB-SubCell"/>
</dbReference>
<dbReference type="NCBIfam" id="NF001221">
    <property type="entry name" value="PRK00197.1"/>
    <property type="match status" value="1"/>
</dbReference>
<dbReference type="OrthoDB" id="9809970at2"/>
<evidence type="ECO:0000256" key="4">
    <source>
        <dbReference type="ARBA" id="ARBA00022857"/>
    </source>
</evidence>
<dbReference type="FunFam" id="3.40.309.10:FF:000006">
    <property type="entry name" value="Gamma-glutamyl phosphate reductase"/>
    <property type="match status" value="1"/>
</dbReference>
<dbReference type="SUPFAM" id="SSF53720">
    <property type="entry name" value="ALDH-like"/>
    <property type="match status" value="1"/>
</dbReference>
<dbReference type="PANTHER" id="PTHR11063:SF8">
    <property type="entry name" value="DELTA-1-PYRROLINE-5-CARBOXYLATE SYNTHASE"/>
    <property type="match status" value="1"/>
</dbReference>
<dbReference type="PANTHER" id="PTHR11063">
    <property type="entry name" value="GLUTAMATE SEMIALDEHYDE DEHYDROGENASE"/>
    <property type="match status" value="1"/>
</dbReference>
<dbReference type="InterPro" id="IPR016162">
    <property type="entry name" value="Ald_DH_N"/>
</dbReference>
<proteinExistence type="inferred from homology"/>
<dbReference type="InterPro" id="IPR015590">
    <property type="entry name" value="Aldehyde_DH_dom"/>
</dbReference>
<reference evidence="9 10" key="1">
    <citation type="submission" date="2017-07" db="EMBL/GenBank/DDBJ databases">
        <authorList>
            <person name="Sun Z.S."/>
            <person name="Albrecht U."/>
            <person name="Echele G."/>
            <person name="Lee C.C."/>
        </authorList>
    </citation>
    <scope>NUCLEOTIDE SEQUENCE [LARGE SCALE GENOMIC DNA]</scope>
    <source>
        <strain evidence="9 10">CGMCC 1.12710</strain>
    </source>
</reference>
<comment type="catalytic activity">
    <reaction evidence="6 7">
        <text>L-glutamate 5-semialdehyde + phosphate + NADP(+) = L-glutamyl 5-phosphate + NADPH + H(+)</text>
        <dbReference type="Rhea" id="RHEA:19541"/>
        <dbReference type="ChEBI" id="CHEBI:15378"/>
        <dbReference type="ChEBI" id="CHEBI:43474"/>
        <dbReference type="ChEBI" id="CHEBI:57783"/>
        <dbReference type="ChEBI" id="CHEBI:58066"/>
        <dbReference type="ChEBI" id="CHEBI:58274"/>
        <dbReference type="ChEBI" id="CHEBI:58349"/>
        <dbReference type="EC" id="1.2.1.41"/>
    </reaction>
</comment>
<comment type="subcellular location">
    <subcellularLocation>
        <location evidence="7">Cytoplasm</location>
    </subcellularLocation>
</comment>
<dbReference type="InterPro" id="IPR016163">
    <property type="entry name" value="Ald_DH_C"/>
</dbReference>
<sequence>MLDKVRTQSVKDMMTAIARRARAAAPVIARASTEKKNAGLLAAAEAIETARADILAANAEDCANAERNGVAGAMLDRLRLDERRLAGIVGALREVAALPDPVGETVAEWTRPNGLKISRVRVPIGVIAVIYESRPNVTIDAGALCLKSGNAAILRGGSESFASSRALHACFARGLEAAGLPAGAVQLVPTTDRAAVGYILAGLDGAVDLIIPRGGKSLVARVQAEARAPVLGHLEGVCHVYVDRDADIDKAVRVVVNAKMRRPGVCGAAETVLIDGARLESLWPPIGKALREAGCAIRADAAIRALDPETEPAREEDWGTEYLGAIIAAGAVDGVAGAIDHIARYGTAHTDAVVTENPDTAARFLAEVDSAIVMHNASTQFADGGEFGLGAEIGIATGRLHARGPVGLAELTTYKNVVRGDGHVRE</sequence>
<comment type="function">
    <text evidence="7">Catalyzes the NADPH-dependent reduction of L-glutamate 5-phosphate into L-glutamate 5-semialdehyde and phosphate. The product spontaneously undergoes cyclization to form 1-pyrroline-5-carboxylate.</text>
</comment>
<dbReference type="PIRSF" id="PIRSF000151">
    <property type="entry name" value="GPR"/>
    <property type="match status" value="1"/>
</dbReference>
<dbReference type="NCBIfam" id="TIGR00407">
    <property type="entry name" value="proA"/>
    <property type="match status" value="1"/>
</dbReference>
<evidence type="ECO:0000313" key="10">
    <source>
        <dbReference type="Proteomes" id="UP000198346"/>
    </source>
</evidence>
<dbReference type="RefSeq" id="WP_089411745.1">
    <property type="nucleotide sequence ID" value="NZ_FZQA01000002.1"/>
</dbReference>
<organism evidence="9 10">
    <name type="scientific">Amphiplicatus metriothermophilus</name>
    <dbReference type="NCBI Taxonomy" id="1519374"/>
    <lineage>
        <taxon>Bacteria</taxon>
        <taxon>Pseudomonadati</taxon>
        <taxon>Pseudomonadota</taxon>
        <taxon>Alphaproteobacteria</taxon>
        <taxon>Parvularculales</taxon>
        <taxon>Parvularculaceae</taxon>
        <taxon>Amphiplicatus</taxon>
    </lineage>
</organism>
<dbReference type="Gene3D" id="3.40.309.10">
    <property type="entry name" value="Aldehyde Dehydrogenase, Chain A, domain 2"/>
    <property type="match status" value="1"/>
</dbReference>
<dbReference type="InterPro" id="IPR000965">
    <property type="entry name" value="GPR_dom"/>
</dbReference>
<evidence type="ECO:0000256" key="1">
    <source>
        <dbReference type="ARBA" id="ARBA00004985"/>
    </source>
</evidence>
<dbReference type="EMBL" id="FZQA01000002">
    <property type="protein sequence ID" value="SNT72232.1"/>
    <property type="molecule type" value="Genomic_DNA"/>
</dbReference>
<dbReference type="Pfam" id="PF00171">
    <property type="entry name" value="Aldedh"/>
    <property type="match status" value="1"/>
</dbReference>
<gene>
    <name evidence="7" type="primary">proA</name>
    <name evidence="9" type="ORF">SAMN06297382_1269</name>
</gene>